<gene>
    <name evidence="3" type="ORF">AGR13a_Cc160127</name>
</gene>
<reference evidence="3 4" key="1">
    <citation type="submission" date="2016-01" db="EMBL/GenBank/DDBJ databases">
        <authorList>
            <person name="Regsiter A."/>
            <person name="william w."/>
        </authorList>
    </citation>
    <scope>NUCLEOTIDE SEQUENCE [LARGE SCALE GENOMIC DNA]</scope>
    <source>
        <strain evidence="3 4">CFBP 6927</strain>
    </source>
</reference>
<proteinExistence type="predicted"/>
<feature type="transmembrane region" description="Helical" evidence="2">
    <location>
        <begin position="21"/>
        <end position="38"/>
    </location>
</feature>
<dbReference type="InterPro" id="IPR035437">
    <property type="entry name" value="SNase_OB-fold_sf"/>
</dbReference>
<protein>
    <recommendedName>
        <fullName evidence="5">Nuclease</fullName>
    </recommendedName>
</protein>
<dbReference type="EMBL" id="FBWH01000008">
    <property type="protein sequence ID" value="CUX10974.1"/>
    <property type="molecule type" value="Genomic_DNA"/>
</dbReference>
<dbReference type="Gene3D" id="2.40.50.90">
    <property type="match status" value="1"/>
</dbReference>
<dbReference type="Proteomes" id="UP000191812">
    <property type="component" value="Unassembled WGS sequence"/>
</dbReference>
<name>A0ABP2BF71_9HYPH</name>
<keyword evidence="2" id="KW-0812">Transmembrane</keyword>
<evidence type="ECO:0000256" key="1">
    <source>
        <dbReference type="SAM" id="MobiDB-lite"/>
    </source>
</evidence>
<keyword evidence="4" id="KW-1185">Reference proteome</keyword>
<evidence type="ECO:0008006" key="5">
    <source>
        <dbReference type="Google" id="ProtNLM"/>
    </source>
</evidence>
<dbReference type="RefSeq" id="WP_080834119.1">
    <property type="nucleotide sequence ID" value="NZ_LT009756.1"/>
</dbReference>
<sequence>MSNRKSTARRRTAKKSGGGSVWPWVLMLGVVAGGIQAYEHRDSLLPQRHAARSTQTTTSSPKVAVAAKRETAAPERAAAIRPASPVLPGSGPVPPRSIAMPPAQVAAILPETRPSVEKISLGEKTGAFAFCGRSGLNNCVADGNTFWMKGVKMQLAGIEVPQIDRARCMEERQRGFVAKVRLRDMLNAGAFDVASSGAAGEQTMERKRLSRSGVSFADQLVREGLAHPASAKNQSWCG</sequence>
<feature type="region of interest" description="Disordered" evidence="1">
    <location>
        <begin position="48"/>
        <end position="77"/>
    </location>
</feature>
<feature type="compositionally biased region" description="Polar residues" evidence="1">
    <location>
        <begin position="52"/>
        <end position="61"/>
    </location>
</feature>
<evidence type="ECO:0000313" key="3">
    <source>
        <dbReference type="EMBL" id="CUX10974.1"/>
    </source>
</evidence>
<evidence type="ECO:0000313" key="4">
    <source>
        <dbReference type="Proteomes" id="UP000191812"/>
    </source>
</evidence>
<comment type="caution">
    <text evidence="3">The sequence shown here is derived from an EMBL/GenBank/DDBJ whole genome shotgun (WGS) entry which is preliminary data.</text>
</comment>
<accession>A0ABP2BF71</accession>
<dbReference type="SUPFAM" id="SSF50199">
    <property type="entry name" value="Staphylococcal nuclease"/>
    <property type="match status" value="1"/>
</dbReference>
<evidence type="ECO:0000256" key="2">
    <source>
        <dbReference type="SAM" id="Phobius"/>
    </source>
</evidence>
<organism evidence="3 4">
    <name type="scientific">Agrobacterium genomosp. 13 str. CFBP 6927</name>
    <dbReference type="NCBI Taxonomy" id="1183428"/>
    <lineage>
        <taxon>Bacteria</taxon>
        <taxon>Pseudomonadati</taxon>
        <taxon>Pseudomonadota</taxon>
        <taxon>Alphaproteobacteria</taxon>
        <taxon>Hyphomicrobiales</taxon>
        <taxon>Rhizobiaceae</taxon>
        <taxon>Rhizobium/Agrobacterium group</taxon>
        <taxon>Agrobacterium</taxon>
        <taxon>Agrobacterium tumefaciens complex</taxon>
    </lineage>
</organism>
<keyword evidence="2" id="KW-0472">Membrane</keyword>
<keyword evidence="2" id="KW-1133">Transmembrane helix</keyword>